<dbReference type="InterPro" id="IPR032586">
    <property type="entry name" value="UxaE"/>
</dbReference>
<dbReference type="Pfam" id="PF16257">
    <property type="entry name" value="UxaE"/>
    <property type="match status" value="1"/>
</dbReference>
<comment type="catalytic activity">
    <reaction evidence="1">
        <text>keto-D-tagaturonate = keto-D-fructuronate</text>
        <dbReference type="Rhea" id="RHEA:51656"/>
        <dbReference type="ChEBI" id="CHEBI:17886"/>
        <dbReference type="ChEBI" id="CHEBI:59881"/>
        <dbReference type="EC" id="5.1.2.7"/>
    </reaction>
</comment>
<name>A0A7V0QRF4_UNCAE</name>
<comment type="function">
    <text evidence="1">Catalyzes the epimerization of D-tagaturonate (D-TagA) to D-fructuronate (D-FruA).</text>
</comment>
<organism evidence="2">
    <name type="scientific">Aerophobetes bacterium</name>
    <dbReference type="NCBI Taxonomy" id="2030807"/>
    <lineage>
        <taxon>Bacteria</taxon>
        <taxon>Candidatus Aerophobota</taxon>
    </lineage>
</organism>
<gene>
    <name evidence="1" type="primary">uxaE</name>
    <name evidence="2" type="ORF">ENG47_05640</name>
</gene>
<keyword evidence="1" id="KW-0413">Isomerase</keyword>
<reference evidence="2" key="1">
    <citation type="journal article" date="2020" name="mSystems">
        <title>Genome- and Community-Level Interaction Insights into Carbon Utilization and Element Cycling Functions of Hydrothermarchaeota in Hydrothermal Sediment.</title>
        <authorList>
            <person name="Zhou Z."/>
            <person name="Liu Y."/>
            <person name="Xu W."/>
            <person name="Pan J."/>
            <person name="Luo Z.H."/>
            <person name="Li M."/>
        </authorList>
    </citation>
    <scope>NUCLEOTIDE SEQUENCE [LARGE SCALE GENOMIC DNA]</scope>
    <source>
        <strain evidence="2">HyVt-219</strain>
    </source>
</reference>
<protein>
    <recommendedName>
        <fullName evidence="1">Tagaturonate/fructuronate epimerase</fullName>
        <shortName evidence="1">D-TagA/D-FruA epimerase</shortName>
        <ecNumber evidence="1">5.1.2.7</ecNumber>
    </recommendedName>
</protein>
<feature type="active site" description="Proton acceptor" evidence="1">
    <location>
        <position position="170"/>
    </location>
</feature>
<accession>A0A7V0QRF4</accession>
<dbReference type="Proteomes" id="UP000885660">
    <property type="component" value="Unassembled WGS sequence"/>
</dbReference>
<feature type="active site" description="Proton donor" evidence="1">
    <location>
        <position position="277"/>
    </location>
</feature>
<keyword evidence="1" id="KW-0479">Metal-binding</keyword>
<evidence type="ECO:0000313" key="2">
    <source>
        <dbReference type="EMBL" id="HDN85215.1"/>
    </source>
</evidence>
<comment type="caution">
    <text evidence="2">The sequence shown here is derived from an EMBL/GenBank/DDBJ whole genome shotgun (WGS) entry which is preliminary data.</text>
</comment>
<dbReference type="GO" id="GO:0046872">
    <property type="term" value="F:metal ion binding"/>
    <property type="evidence" value="ECO:0007669"/>
    <property type="project" value="UniProtKB-UniRule"/>
</dbReference>
<dbReference type="GO" id="GO:0016856">
    <property type="term" value="F:racemase and epimerase activity, acting on hydroxy acids and derivatives"/>
    <property type="evidence" value="ECO:0007669"/>
    <property type="project" value="UniProtKB-UniRule"/>
</dbReference>
<dbReference type="EC" id="5.1.2.7" evidence="1"/>
<comment type="similarity">
    <text evidence="1">Belongs to the UxaE family.</text>
</comment>
<dbReference type="SMR" id="A0A7V0QRF4"/>
<comment type="cofactor">
    <cofactor evidence="1">
        <name>a divalent metal cation</name>
        <dbReference type="ChEBI" id="CHEBI:60240"/>
    </cofactor>
</comment>
<feature type="binding site" evidence="1">
    <location>
        <position position="171"/>
    </location>
    <ligand>
        <name>a divalent metal cation</name>
        <dbReference type="ChEBI" id="CHEBI:60240"/>
    </ligand>
</feature>
<dbReference type="AlphaFoldDB" id="A0A7V0QRF4"/>
<evidence type="ECO:0000256" key="1">
    <source>
        <dbReference type="HAMAP-Rule" id="MF_02243"/>
    </source>
</evidence>
<feature type="binding site" evidence="1">
    <location>
        <position position="352"/>
    </location>
    <ligand>
        <name>a divalent metal cation</name>
        <dbReference type="ChEBI" id="CHEBI:60240"/>
    </ligand>
</feature>
<dbReference type="EMBL" id="DRBC01000340">
    <property type="protein sequence ID" value="HDN85215.1"/>
    <property type="molecule type" value="Genomic_DNA"/>
</dbReference>
<feature type="binding site" evidence="1">
    <location>
        <position position="319"/>
    </location>
    <ligand>
        <name>a divalent metal cation</name>
        <dbReference type="ChEBI" id="CHEBI:60240"/>
    </ligand>
</feature>
<dbReference type="HAMAP" id="MF_02243">
    <property type="entry name" value="UxaE"/>
    <property type="match status" value="1"/>
</dbReference>
<proteinExistence type="inferred from homology"/>
<sequence>MSKESILQIFSERYKNKYRVYPDSLKEGKNSFFFMVRNDKSKYLIIVGNYDISGKFEGEFLGKLTLNKKTLSVKMAYLNHRNLSLLQETFPYLYPSPAGLKKSFGTGDRLGIATPAHIQAFKDKDIFPVLAQQSARENARTGRTWQQVLDEAIWGCFETGYEGKFGADADHVKKIEDLSKAVDCGYTMFTIDPSDFVKDDLQQLSEREKDEIYNRISEKDKLEKLYLDKTYTVGGKKFHFDARSLRDIVITYFKALQHVVKCYGFLKDYKKGGFDFEISIDETSFATSPLAHIFITEELHRRGVNFQNLALRFIGDWQKGIDYIGNVDEFAGELSYHAIIAKNFGPYKLSLHSGSDKFSVYPTFAEKTQDLFHIKTAGTSWLEAVRVIAEKDPHLYRQIHHFALGNFEKDRASYHVTTDLSRIPEVDRLPDDELKGLLDQPDSRQLIHITYGSILTAKDRKGNFLFRNQIYKALFKYEDDHYKNVSSHIKKHLNLLA</sequence>